<accession>A0A844TQ67</accession>
<dbReference type="SMART" id="SM00065">
    <property type="entry name" value="GAF"/>
    <property type="match status" value="1"/>
</dbReference>
<dbReference type="InterPro" id="IPR003018">
    <property type="entry name" value="GAF"/>
</dbReference>
<protein>
    <submittedName>
        <fullName evidence="4">GAF domain-containing protein</fullName>
    </submittedName>
</protein>
<dbReference type="AlphaFoldDB" id="A0A844TQ67"/>
<organism evidence="4 5">
    <name type="scientific">Bradyrhizobium cajani</name>
    <dbReference type="NCBI Taxonomy" id="1928661"/>
    <lineage>
        <taxon>Bacteria</taxon>
        <taxon>Pseudomonadati</taxon>
        <taxon>Pseudomonadota</taxon>
        <taxon>Alphaproteobacteria</taxon>
        <taxon>Hyphomicrobiales</taxon>
        <taxon>Nitrobacteraceae</taxon>
        <taxon>Bradyrhizobium</taxon>
    </lineage>
</organism>
<dbReference type="PROSITE" id="PS50125">
    <property type="entry name" value="GUANYLATE_CYCLASE_2"/>
    <property type="match status" value="1"/>
</dbReference>
<evidence type="ECO:0000256" key="2">
    <source>
        <dbReference type="SAM" id="MobiDB-lite"/>
    </source>
</evidence>
<feature type="domain" description="Guanylate cyclase" evidence="3">
    <location>
        <begin position="317"/>
        <end position="448"/>
    </location>
</feature>
<gene>
    <name evidence="4" type="ORF">GPL20_30860</name>
</gene>
<dbReference type="Gene3D" id="3.30.450.40">
    <property type="match status" value="1"/>
</dbReference>
<dbReference type="Proteomes" id="UP000449969">
    <property type="component" value="Unassembled WGS sequence"/>
</dbReference>
<proteinExistence type="predicted"/>
<sequence>MRRRAFVDVLGGAAAPWRETPDLYRIKHRSDPPGGSEMRRRGGSEHPIKGRRASGRKAPKPSTAAPSIAELQKQVGTLTRELKEANERQTATAEVLQVINRSPGELEPVFQAMLASAMRICDANFGILFEYTDGTFRALSSLGVPKAFDEHCRQARVWGPHTGLGQIVGTKQPVHILDVREQRAYADKDPNRIAAVEMSGMRTIVVVPMLKGGELVGAFSIFRQEVRAFTDRQIELVGNFAVQAVIAIENARLLNELRERTEEVVKLNQQLERRVADQVGEIERMSRLRRFLPPQVADLIVASGSEKQLESHRREITALFCDLRGFTGFTESADAEDVIALLREYHAAIGEKIIKYSGTLERYAGDGVMVVFNDPVPVENPALQAVLMALEMRDAIVALTETWHRLGQDIGFGIGIAHGFATLGTIGFEGRFDYAAIGTVSNVASRLCDEAKPGQILISPRVLMKVENAVTVEPVDEFALKGIRRPLAAYNVVSVKTVN</sequence>
<feature type="coiled-coil region" evidence="1">
    <location>
        <begin position="250"/>
        <end position="288"/>
    </location>
</feature>
<dbReference type="InterPro" id="IPR050697">
    <property type="entry name" value="Adenylyl/Guanylyl_Cyclase_3/4"/>
</dbReference>
<dbReference type="SMART" id="SM00044">
    <property type="entry name" value="CYCc"/>
    <property type="match status" value="1"/>
</dbReference>
<dbReference type="SUPFAM" id="SSF55781">
    <property type="entry name" value="GAF domain-like"/>
    <property type="match status" value="1"/>
</dbReference>
<dbReference type="PANTHER" id="PTHR43081">
    <property type="entry name" value="ADENYLATE CYCLASE, TERMINAL-DIFFERENTIATION SPECIFIC-RELATED"/>
    <property type="match status" value="1"/>
</dbReference>
<dbReference type="OrthoDB" id="315417at2"/>
<feature type="compositionally biased region" description="Basic residues" evidence="2">
    <location>
        <begin position="49"/>
        <end position="59"/>
    </location>
</feature>
<dbReference type="EMBL" id="WQNE01000034">
    <property type="protein sequence ID" value="MVT77402.1"/>
    <property type="molecule type" value="Genomic_DNA"/>
</dbReference>
<dbReference type="Pfam" id="PF00211">
    <property type="entry name" value="Guanylate_cyc"/>
    <property type="match status" value="1"/>
</dbReference>
<feature type="region of interest" description="Disordered" evidence="2">
    <location>
        <begin position="24"/>
        <end position="66"/>
    </location>
</feature>
<dbReference type="GO" id="GO:0004016">
    <property type="term" value="F:adenylate cyclase activity"/>
    <property type="evidence" value="ECO:0007669"/>
    <property type="project" value="UniProtKB-ARBA"/>
</dbReference>
<dbReference type="GO" id="GO:0006171">
    <property type="term" value="P:cAMP biosynthetic process"/>
    <property type="evidence" value="ECO:0007669"/>
    <property type="project" value="TreeGrafter"/>
</dbReference>
<evidence type="ECO:0000313" key="5">
    <source>
        <dbReference type="Proteomes" id="UP000449969"/>
    </source>
</evidence>
<feature type="compositionally biased region" description="Basic and acidic residues" evidence="2">
    <location>
        <begin position="24"/>
        <end position="48"/>
    </location>
</feature>
<keyword evidence="1" id="KW-0175">Coiled coil</keyword>
<dbReference type="CDD" id="cd07302">
    <property type="entry name" value="CHD"/>
    <property type="match status" value="1"/>
</dbReference>
<comment type="caution">
    <text evidence="4">The sequence shown here is derived from an EMBL/GenBank/DDBJ whole genome shotgun (WGS) entry which is preliminary data.</text>
</comment>
<dbReference type="GO" id="GO:0035556">
    <property type="term" value="P:intracellular signal transduction"/>
    <property type="evidence" value="ECO:0007669"/>
    <property type="project" value="InterPro"/>
</dbReference>
<dbReference type="InterPro" id="IPR001054">
    <property type="entry name" value="A/G_cyclase"/>
</dbReference>
<evidence type="ECO:0000259" key="3">
    <source>
        <dbReference type="PROSITE" id="PS50125"/>
    </source>
</evidence>
<reference evidence="4 5" key="1">
    <citation type="submission" date="2019-12" db="EMBL/GenBank/DDBJ databases">
        <title>Draft genome sequences Bradyrhizobium cajani AMBPC1010, Bradyrhizobium pachyrhizi AMBPC1040 and Bradyrhizobium yuanmingense ALSPC3051, three plant growth promoting strains isolated from nodules of Cajanus cajan L. in Dominican Republic.</title>
        <authorList>
            <person name="Flores-Felix J.D."/>
            <person name="Araujo J."/>
            <person name="Diaz-Alcantara C."/>
            <person name="Gonzalez-Andres F."/>
            <person name="Velazquez E."/>
        </authorList>
    </citation>
    <scope>NUCLEOTIDE SEQUENCE [LARGE SCALE GENOMIC DNA]</scope>
    <source>
        <strain evidence="4 5">1010</strain>
    </source>
</reference>
<dbReference type="SUPFAM" id="SSF55073">
    <property type="entry name" value="Nucleotide cyclase"/>
    <property type="match status" value="1"/>
</dbReference>
<dbReference type="InterPro" id="IPR029787">
    <property type="entry name" value="Nucleotide_cyclase"/>
</dbReference>
<evidence type="ECO:0000313" key="4">
    <source>
        <dbReference type="EMBL" id="MVT77402.1"/>
    </source>
</evidence>
<name>A0A844TQ67_9BRAD</name>
<dbReference type="Pfam" id="PF13185">
    <property type="entry name" value="GAF_2"/>
    <property type="match status" value="1"/>
</dbReference>
<dbReference type="Gene3D" id="3.30.70.1230">
    <property type="entry name" value="Nucleotide cyclase"/>
    <property type="match status" value="1"/>
</dbReference>
<dbReference type="InterPro" id="IPR029016">
    <property type="entry name" value="GAF-like_dom_sf"/>
</dbReference>
<dbReference type="PANTHER" id="PTHR43081:SF20">
    <property type="entry name" value="TWO-COMPONENT RESPONSE REGULATOR"/>
    <property type="match status" value="1"/>
</dbReference>
<evidence type="ECO:0000256" key="1">
    <source>
        <dbReference type="SAM" id="Coils"/>
    </source>
</evidence>
<keyword evidence="5" id="KW-1185">Reference proteome</keyword>